<accession>A0A1F6H1R8</accession>
<gene>
    <name evidence="1" type="ORF">A2557_10850</name>
</gene>
<evidence type="ECO:0000313" key="1">
    <source>
        <dbReference type="EMBL" id="OGH04338.1"/>
    </source>
</evidence>
<sequence length="257" mass="28831">MAIENAKFTQGFVDIEKVFGLQYDDEDIYFAFESQHTPYQKFVIGTLPRTDLVIQRKSSGSCMSGLEVKLTALPDESTFDLPEKSYSCEIVVRPDTIVYLACSIATNLGSKLNSIVPNIQVEDWTEPVDVLKKVPEIVSFIEDLSFALEAKQSSFLVQPIWKTRGKSPVLSENCLDVFVWSDAGFAYFVSSIADSNPAASNITRPTRTAVWLYKMLQEIKDNGRFDPKTIRVLTSIAEIKPARHSHGKTQQVCKAFK</sequence>
<dbReference type="Pfam" id="PF09519">
    <property type="entry name" value="RE_HindVP"/>
    <property type="match status" value="1"/>
</dbReference>
<organism evidence="1 2">
    <name type="scientific">Candidatus Lambdaproteobacteria bacterium RIFOXYD2_FULL_56_26</name>
    <dbReference type="NCBI Taxonomy" id="1817773"/>
    <lineage>
        <taxon>Bacteria</taxon>
        <taxon>Pseudomonadati</taxon>
        <taxon>Pseudomonadota</taxon>
        <taxon>Candidatus Lambdaproteobacteria</taxon>
    </lineage>
</organism>
<protein>
    <recommendedName>
        <fullName evidence="3">Restriction endonuclease</fullName>
    </recommendedName>
</protein>
<dbReference type="Proteomes" id="UP000177583">
    <property type="component" value="Unassembled WGS sequence"/>
</dbReference>
<proteinExistence type="predicted"/>
<dbReference type="EMBL" id="MFNF01000004">
    <property type="protein sequence ID" value="OGH04338.1"/>
    <property type="molecule type" value="Genomic_DNA"/>
</dbReference>
<comment type="caution">
    <text evidence="1">The sequence shown here is derived from an EMBL/GenBank/DDBJ whole genome shotgun (WGS) entry which is preliminary data.</text>
</comment>
<dbReference type="AlphaFoldDB" id="A0A1F6H1R8"/>
<reference evidence="1 2" key="1">
    <citation type="journal article" date="2016" name="Nat. Commun.">
        <title>Thousands of microbial genomes shed light on interconnected biogeochemical processes in an aquifer system.</title>
        <authorList>
            <person name="Anantharaman K."/>
            <person name="Brown C.T."/>
            <person name="Hug L.A."/>
            <person name="Sharon I."/>
            <person name="Castelle C.J."/>
            <person name="Probst A.J."/>
            <person name="Thomas B.C."/>
            <person name="Singh A."/>
            <person name="Wilkins M.J."/>
            <person name="Karaoz U."/>
            <person name="Brodie E.L."/>
            <person name="Williams K.H."/>
            <person name="Hubbard S.S."/>
            <person name="Banfield J.F."/>
        </authorList>
    </citation>
    <scope>NUCLEOTIDE SEQUENCE [LARGE SCALE GENOMIC DNA]</scope>
</reference>
<dbReference type="InterPro" id="IPR019044">
    <property type="entry name" value="Restrct_endonuc_II_HindVP"/>
</dbReference>
<name>A0A1F6H1R8_9PROT</name>
<dbReference type="GO" id="GO:0009036">
    <property type="term" value="F:type II site-specific deoxyribonuclease activity"/>
    <property type="evidence" value="ECO:0007669"/>
    <property type="project" value="InterPro"/>
</dbReference>
<evidence type="ECO:0000313" key="2">
    <source>
        <dbReference type="Proteomes" id="UP000177583"/>
    </source>
</evidence>
<dbReference type="GO" id="GO:0003677">
    <property type="term" value="F:DNA binding"/>
    <property type="evidence" value="ECO:0007669"/>
    <property type="project" value="InterPro"/>
</dbReference>
<evidence type="ECO:0008006" key="3">
    <source>
        <dbReference type="Google" id="ProtNLM"/>
    </source>
</evidence>
<dbReference type="GO" id="GO:0009307">
    <property type="term" value="P:DNA restriction-modification system"/>
    <property type="evidence" value="ECO:0007669"/>
    <property type="project" value="InterPro"/>
</dbReference>
<feature type="non-terminal residue" evidence="1">
    <location>
        <position position="257"/>
    </location>
</feature>